<dbReference type="RefSeq" id="WP_138617609.1">
    <property type="nucleotide sequence ID" value="NZ_VCAO01000003.1"/>
</dbReference>
<evidence type="ECO:0000256" key="2">
    <source>
        <dbReference type="SAM" id="SignalP"/>
    </source>
</evidence>
<dbReference type="Pfam" id="PF10988">
    <property type="entry name" value="DUF2807"/>
    <property type="match status" value="1"/>
</dbReference>
<evidence type="ECO:0000313" key="4">
    <source>
        <dbReference type="EMBL" id="TMM48182.1"/>
    </source>
</evidence>
<name>A0A5S3P567_9SPHN</name>
<dbReference type="Proteomes" id="UP000309668">
    <property type="component" value="Unassembled WGS sequence"/>
</dbReference>
<keyword evidence="5" id="KW-1185">Reference proteome</keyword>
<gene>
    <name evidence="4" type="ORF">FEV51_07765</name>
</gene>
<organism evidence="4 5">
    <name type="scientific">Qipengyuania marisflavi</name>
    <dbReference type="NCBI Taxonomy" id="2486356"/>
    <lineage>
        <taxon>Bacteria</taxon>
        <taxon>Pseudomonadati</taxon>
        <taxon>Pseudomonadota</taxon>
        <taxon>Alphaproteobacteria</taxon>
        <taxon>Sphingomonadales</taxon>
        <taxon>Erythrobacteraceae</taxon>
        <taxon>Qipengyuania</taxon>
    </lineage>
</organism>
<evidence type="ECO:0000256" key="1">
    <source>
        <dbReference type="SAM" id="MobiDB-lite"/>
    </source>
</evidence>
<feature type="domain" description="Putative auto-transporter adhesin head GIN" evidence="3">
    <location>
        <begin position="49"/>
        <end position="227"/>
    </location>
</feature>
<protein>
    <submittedName>
        <fullName evidence="4">DUF2807 domain-containing protein</fullName>
    </submittedName>
</protein>
<dbReference type="EMBL" id="VCAO01000003">
    <property type="protein sequence ID" value="TMM48182.1"/>
    <property type="molecule type" value="Genomic_DNA"/>
</dbReference>
<dbReference type="OrthoDB" id="7425768at2"/>
<dbReference type="Gene3D" id="2.160.20.120">
    <property type="match status" value="1"/>
</dbReference>
<reference evidence="4 5" key="1">
    <citation type="submission" date="2019-05" db="EMBL/GenBank/DDBJ databases">
        <title>Erythrobacter marisflavi sp. nov., isolated from isolated from water of an estuary environment.</title>
        <authorList>
            <person name="Yoon J.-H."/>
        </authorList>
    </citation>
    <scope>NUCLEOTIDE SEQUENCE [LARGE SCALE GENOMIC DNA]</scope>
    <source>
        <strain evidence="4 5">KEM-5</strain>
    </source>
</reference>
<dbReference type="AlphaFoldDB" id="A0A5S3P567"/>
<evidence type="ECO:0000313" key="5">
    <source>
        <dbReference type="Proteomes" id="UP000309668"/>
    </source>
</evidence>
<feature type="signal peptide" evidence="2">
    <location>
        <begin position="1"/>
        <end position="22"/>
    </location>
</feature>
<accession>A0A5S3P567</accession>
<dbReference type="PROSITE" id="PS51257">
    <property type="entry name" value="PROKAR_LIPOPROTEIN"/>
    <property type="match status" value="1"/>
</dbReference>
<feature type="chain" id="PRO_5024287754" evidence="2">
    <location>
        <begin position="23"/>
        <end position="275"/>
    </location>
</feature>
<dbReference type="InterPro" id="IPR021255">
    <property type="entry name" value="DUF2807"/>
</dbReference>
<feature type="region of interest" description="Disordered" evidence="1">
    <location>
        <begin position="236"/>
        <end position="275"/>
    </location>
</feature>
<keyword evidence="2" id="KW-0732">Signal</keyword>
<sequence>MLKTLFKAIGPVAALAAGVMVAGCDNMNIQIGDSDGVPLAELDMSGPAPTKLVLAGPDTVIVTDGAELDINVSGDDDAVEAMRFSLDDGTLAIMREKGDWKNRAQATVRVTMPAAESVTLAGSGTIEAASLSGDADITIAGSGTMRAAKVDAKDLAVTIAGSGSLEASGKARALELTIAGSGEADMADLKADMAEVTIAGSGDASFASDGDVDASIMGSGSVTVIGRANCTVSSMGSGSLNCRSGTTTKAKKPKAPKAPKAPEAPETPEAPEAPE</sequence>
<proteinExistence type="predicted"/>
<comment type="caution">
    <text evidence="4">The sequence shown here is derived from an EMBL/GenBank/DDBJ whole genome shotgun (WGS) entry which is preliminary data.</text>
</comment>
<evidence type="ECO:0000259" key="3">
    <source>
        <dbReference type="Pfam" id="PF10988"/>
    </source>
</evidence>
<feature type="compositionally biased region" description="Polar residues" evidence="1">
    <location>
        <begin position="236"/>
        <end position="245"/>
    </location>
</feature>